<dbReference type="PROSITE" id="PS50181">
    <property type="entry name" value="FBOX"/>
    <property type="match status" value="1"/>
</dbReference>
<dbReference type="InterPro" id="IPR036322">
    <property type="entry name" value="WD40_repeat_dom_sf"/>
</dbReference>
<dbReference type="OMA" id="RHNWSRG"/>
<protein>
    <recommendedName>
        <fullName evidence="4">Probable E3 ubiquitin ligase complex SCF subunit sconB</fullName>
    </recommendedName>
    <alternativeName>
        <fullName evidence="6">Sulfur controller B</fullName>
    </alternativeName>
    <alternativeName>
        <fullName evidence="5">Sulfur metabolite repression control protein B</fullName>
    </alternativeName>
</protein>
<dbReference type="GeneID" id="27321716"/>
<feature type="repeat" description="WD" evidence="7">
    <location>
        <begin position="399"/>
        <end position="440"/>
    </location>
</feature>
<comment type="function">
    <text evidence="1">Component of the SCF(sconB) E3 ubiquitin ligase complex involved in the regulation of sulfur metabolite repression, probably by mediating the inactivation or degradation of the metR transcription factor.</text>
</comment>
<evidence type="ECO:0000256" key="4">
    <source>
        <dbReference type="ARBA" id="ARBA00015819"/>
    </source>
</evidence>
<dbReference type="InterPro" id="IPR001810">
    <property type="entry name" value="F-box_dom"/>
</dbReference>
<keyword evidence="10" id="KW-1185">Reference proteome</keyword>
<dbReference type="InterPro" id="IPR036047">
    <property type="entry name" value="F-box-like_dom_sf"/>
</dbReference>
<organism evidence="9 10">
    <name type="scientific">Exophiala mesophila</name>
    <name type="common">Black yeast-like fungus</name>
    <dbReference type="NCBI Taxonomy" id="212818"/>
    <lineage>
        <taxon>Eukaryota</taxon>
        <taxon>Fungi</taxon>
        <taxon>Dikarya</taxon>
        <taxon>Ascomycota</taxon>
        <taxon>Pezizomycotina</taxon>
        <taxon>Eurotiomycetes</taxon>
        <taxon>Chaetothyriomycetidae</taxon>
        <taxon>Chaetothyriales</taxon>
        <taxon>Herpotrichiellaceae</taxon>
        <taxon>Exophiala</taxon>
    </lineage>
</organism>
<evidence type="ECO:0000256" key="6">
    <source>
        <dbReference type="ARBA" id="ARBA00032113"/>
    </source>
</evidence>
<dbReference type="Pfam" id="PF25499">
    <property type="entry name" value="Beta-prop_pof12"/>
    <property type="match status" value="1"/>
</dbReference>
<dbReference type="InterPro" id="IPR015943">
    <property type="entry name" value="WD40/YVTN_repeat-like_dom_sf"/>
</dbReference>
<accession>A0A0D1ZD49</accession>
<dbReference type="InterPro" id="IPR001680">
    <property type="entry name" value="WD40_rpt"/>
</dbReference>
<dbReference type="AlphaFoldDB" id="A0A0D1ZD49"/>
<dbReference type="Proteomes" id="UP000054302">
    <property type="component" value="Unassembled WGS sequence"/>
</dbReference>
<dbReference type="OrthoDB" id="3219396at2759"/>
<dbReference type="SUPFAM" id="SSF81383">
    <property type="entry name" value="F-box domain"/>
    <property type="match status" value="1"/>
</dbReference>
<evidence type="ECO:0000256" key="2">
    <source>
        <dbReference type="ARBA" id="ARBA00007968"/>
    </source>
</evidence>
<evidence type="ECO:0000256" key="3">
    <source>
        <dbReference type="ARBA" id="ARBA00011725"/>
    </source>
</evidence>
<dbReference type="Gene3D" id="1.20.1280.50">
    <property type="match status" value="1"/>
</dbReference>
<evidence type="ECO:0000313" key="10">
    <source>
        <dbReference type="Proteomes" id="UP000054302"/>
    </source>
</evidence>
<evidence type="ECO:0000256" key="5">
    <source>
        <dbReference type="ARBA" id="ARBA00030034"/>
    </source>
</evidence>
<comment type="similarity">
    <text evidence="2">Belongs to the WD repeat MET30/SCONB/SCON-2 family.</text>
</comment>
<comment type="subunit">
    <text evidence="3">Component of the SCF(sconB) E3 ubiquitin ligase complex.</text>
</comment>
<evidence type="ECO:0000313" key="9">
    <source>
        <dbReference type="EMBL" id="KIV92597.1"/>
    </source>
</evidence>
<dbReference type="Gene3D" id="2.130.10.10">
    <property type="entry name" value="YVTN repeat-like/Quinoprotein amine dehydrogenase"/>
    <property type="match status" value="1"/>
</dbReference>
<gene>
    <name evidence="9" type="ORF">PV10_03871</name>
</gene>
<dbReference type="EMBL" id="KN847522">
    <property type="protein sequence ID" value="KIV92597.1"/>
    <property type="molecule type" value="Genomic_DNA"/>
</dbReference>
<reference evidence="9 10" key="1">
    <citation type="submission" date="2015-01" db="EMBL/GenBank/DDBJ databases">
        <title>The Genome Sequence of Exophiala mesophila CBS40295.</title>
        <authorList>
            <consortium name="The Broad Institute Genomics Platform"/>
            <person name="Cuomo C."/>
            <person name="de Hoog S."/>
            <person name="Gorbushina A."/>
            <person name="Stielow B."/>
            <person name="Teixiera M."/>
            <person name="Abouelleil A."/>
            <person name="Chapman S.B."/>
            <person name="Priest M."/>
            <person name="Young S.K."/>
            <person name="Wortman J."/>
            <person name="Nusbaum C."/>
            <person name="Birren B."/>
        </authorList>
    </citation>
    <scope>NUCLEOTIDE SEQUENCE [LARGE SCALE GENOMIC DNA]</scope>
    <source>
        <strain evidence="9 10">CBS 40295</strain>
    </source>
</reference>
<dbReference type="PROSITE" id="PS50082">
    <property type="entry name" value="WD_REPEATS_2"/>
    <property type="match status" value="1"/>
</dbReference>
<dbReference type="STRING" id="212818.A0A0D1ZD49"/>
<dbReference type="VEuPathDB" id="FungiDB:PV10_03871"/>
<dbReference type="SMART" id="SM00256">
    <property type="entry name" value="FBOX"/>
    <property type="match status" value="1"/>
</dbReference>
<proteinExistence type="inferred from homology"/>
<dbReference type="Pfam" id="PF12937">
    <property type="entry name" value="F-box-like"/>
    <property type="match status" value="1"/>
</dbReference>
<dbReference type="SUPFAM" id="SSF50978">
    <property type="entry name" value="WD40 repeat-like"/>
    <property type="match status" value="1"/>
</dbReference>
<evidence type="ECO:0000256" key="7">
    <source>
        <dbReference type="PROSITE-ProRule" id="PRU00221"/>
    </source>
</evidence>
<feature type="domain" description="F-box" evidence="8">
    <location>
        <begin position="26"/>
        <end position="72"/>
    </location>
</feature>
<sequence length="513" mass="57117">MTKRRRQSDDGESDRAVVKKGRIGPKRTLASLSDELIVRILSYLPVQDLLRMEGTSKRFQPLANDDEVWKGKYYDAWIKSRYRRLPPTQRPEKSRQLAKAVEWLEHSQRVKSSAPTNWKRQYKIKSNWHVGAAQIREVQVAPSTVPPVIGKMFQNQLFTVDSTSGLRCWQQQDGTRVLRAHQEIEEGAQPTCMAVEEEAQGGINILVGFSDGRFALYRLTHSQHLSLLFSQQSDDGPLVAVDLAMPFIMTTSITNSLTIYSSASFTAGEPMSLQALTKLQSDAKFGPTSVSLRKQGFGMIASIAYGFKRVGAGWCIGIQEISLTPTGTSGVEDATERWEIGTRSTSSLPLPAHPQQRRPPQSLSYAHPFVIASLADNTIMSFLVTSTENQLEMSTGRRLWGHTAGISSLQVNSRGKAVSISQRGTEIRVWELEDVMTMAAHRRTSVQVKVVGSAWAQITAALAQRAQGLGLAVSELRREEEMTRGRWVGFDEEQVVVLGERASTQVMSLYDFT</sequence>
<dbReference type="RefSeq" id="XP_016224171.1">
    <property type="nucleotide sequence ID" value="XM_016368383.1"/>
</dbReference>
<keyword evidence="7" id="KW-0853">WD repeat</keyword>
<evidence type="ECO:0000256" key="1">
    <source>
        <dbReference type="ARBA" id="ARBA00002730"/>
    </source>
</evidence>
<name>A0A0D1ZD49_EXOME</name>
<evidence type="ECO:0000259" key="8">
    <source>
        <dbReference type="PROSITE" id="PS50181"/>
    </source>
</evidence>
<dbReference type="HOGENOM" id="CLU_024462_1_0_1"/>